<dbReference type="EMBL" id="JACBZS010000001">
    <property type="protein sequence ID" value="NYI71925.1"/>
    <property type="molecule type" value="Genomic_DNA"/>
</dbReference>
<dbReference type="AlphaFoldDB" id="A0A7Z0DAU4"/>
<dbReference type="GO" id="GO:0017000">
    <property type="term" value="P:antibiotic biosynthetic process"/>
    <property type="evidence" value="ECO:0007669"/>
    <property type="project" value="InterPro"/>
</dbReference>
<dbReference type="PIRSF" id="PIRSF001227">
    <property type="entry name" value="Pen_acylase"/>
    <property type="match status" value="1"/>
</dbReference>
<dbReference type="Gene3D" id="1.10.1400.10">
    <property type="match status" value="1"/>
</dbReference>
<keyword evidence="7" id="KW-1185">Reference proteome</keyword>
<dbReference type="InterPro" id="IPR029055">
    <property type="entry name" value="Ntn_hydrolases_N"/>
</dbReference>
<keyword evidence="5" id="KW-0106">Calcium</keyword>
<evidence type="ECO:0000313" key="6">
    <source>
        <dbReference type="EMBL" id="NYI71925.1"/>
    </source>
</evidence>
<dbReference type="InterPro" id="IPR014395">
    <property type="entry name" value="Pen/GL7ACA/AHL_acylase"/>
</dbReference>
<keyword evidence="5" id="KW-0479">Metal-binding</keyword>
<evidence type="ECO:0000256" key="2">
    <source>
        <dbReference type="ARBA" id="ARBA00022801"/>
    </source>
</evidence>
<gene>
    <name evidence="6" type="ORF">GGQ54_002485</name>
</gene>
<dbReference type="GO" id="GO:0046872">
    <property type="term" value="F:metal ion binding"/>
    <property type="evidence" value="ECO:0007669"/>
    <property type="project" value="UniProtKB-KW"/>
</dbReference>
<accession>A0A7Z0DAU4</accession>
<dbReference type="Gene3D" id="1.10.439.10">
    <property type="entry name" value="Penicillin Amidohydrolase, domain 1"/>
    <property type="match status" value="1"/>
</dbReference>
<evidence type="ECO:0000256" key="5">
    <source>
        <dbReference type="PIRSR" id="PIRSR001227-2"/>
    </source>
</evidence>
<dbReference type="InterPro" id="IPR023343">
    <property type="entry name" value="Penicillin_amidase_dom1"/>
</dbReference>
<dbReference type="PANTHER" id="PTHR34218">
    <property type="entry name" value="PEPTIDASE S45 PENICILLIN AMIDASE"/>
    <property type="match status" value="1"/>
</dbReference>
<dbReference type="Proteomes" id="UP000527616">
    <property type="component" value="Unassembled WGS sequence"/>
</dbReference>
<comment type="similarity">
    <text evidence="1">Belongs to the peptidase S45 family.</text>
</comment>
<dbReference type="Pfam" id="PF01804">
    <property type="entry name" value="Penicil_amidase"/>
    <property type="match status" value="1"/>
</dbReference>
<dbReference type="CDD" id="cd03747">
    <property type="entry name" value="Ntn_PGA_like"/>
    <property type="match status" value="1"/>
</dbReference>
<dbReference type="Gene3D" id="3.60.20.10">
    <property type="entry name" value="Glutamine Phosphoribosylpyrophosphate, subunit 1, domain 1"/>
    <property type="match status" value="1"/>
</dbReference>
<keyword evidence="2 6" id="KW-0378">Hydrolase</keyword>
<reference evidence="6 7" key="1">
    <citation type="submission" date="2020-07" db="EMBL/GenBank/DDBJ databases">
        <title>Sequencing the genomes of 1000 actinobacteria strains.</title>
        <authorList>
            <person name="Klenk H.-P."/>
        </authorList>
    </citation>
    <scope>NUCLEOTIDE SEQUENCE [LARGE SCALE GENOMIC DNA]</scope>
    <source>
        <strain evidence="6 7">DSM 103164</strain>
    </source>
</reference>
<feature type="binding site" evidence="5">
    <location>
        <position position="292"/>
    </location>
    <ligand>
        <name>Ca(2+)</name>
        <dbReference type="ChEBI" id="CHEBI:29108"/>
    </ligand>
</feature>
<dbReference type="InterPro" id="IPR002692">
    <property type="entry name" value="S45"/>
</dbReference>
<feature type="binding site" evidence="5">
    <location>
        <position position="295"/>
    </location>
    <ligand>
        <name>Ca(2+)</name>
        <dbReference type="ChEBI" id="CHEBI:29108"/>
    </ligand>
</feature>
<comment type="caution">
    <text evidence="6">The sequence shown here is derived from an EMBL/GenBank/DDBJ whole genome shotgun (WGS) entry which is preliminary data.</text>
</comment>
<protein>
    <submittedName>
        <fullName evidence="6">Penicillin amidase</fullName>
        <ecNumber evidence="6">3.5.1.11</ecNumber>
    </submittedName>
</protein>
<name>A0A7Z0DAU4_9ACTN</name>
<feature type="active site" description="Nucleophile" evidence="4">
    <location>
        <position position="219"/>
    </location>
</feature>
<dbReference type="InterPro" id="IPR043146">
    <property type="entry name" value="Penicillin_amidase_N_B-knob"/>
</dbReference>
<dbReference type="InterPro" id="IPR043147">
    <property type="entry name" value="Penicillin_amidase_A-knob"/>
</dbReference>
<dbReference type="RefSeq" id="WP_179445689.1">
    <property type="nucleotide sequence ID" value="NZ_JACBZS010000001.1"/>
</dbReference>
<dbReference type="EC" id="3.5.1.11" evidence="6"/>
<evidence type="ECO:0000256" key="3">
    <source>
        <dbReference type="ARBA" id="ARBA00023145"/>
    </source>
</evidence>
<comment type="cofactor">
    <cofactor evidence="5">
        <name>Ca(2+)</name>
        <dbReference type="ChEBI" id="CHEBI:29108"/>
    </cofactor>
    <text evidence="5">Binds 1 Ca(2+) ion per dimer.</text>
</comment>
<sequence length="718" mass="76772">MSRSATRTGGSPRIERDRAGIATVIAATEDDAWFGMGYAAAQDRLWQFEYDRRRATGRWSEVIGAAGLPGDRLARRIDLADGARADVEAMAPATRRAFERHAAGVNAAAAEDLPPEYAERGLVFEPWEPWQAVAAFKIRHVLMGDWQFKLTRGMLIAGIGVEAAAALDPPLLPGLALTVPPGAVQGPLDDATAELIMASGREVAEAAELGFLAEAGAGSNVWAIGAERTASGKPLLVNDSHRAVDVPNAYWQVRVSCPEFDVAGATFPTLPGWPHFGANGHLAWAITHGSADNQDLFVEEFRDAGAESREADGWAPVQSRTERIAVRGGAEELITIARTARGPVVHGDPASGRALSLSWVATDRVCRQFDVLRTMIDCRSVAELLEVQAGWVDPVNNFVCADQRDIGYRLRGELPERAQPAGMSAPVPARAGGWTGRVPESDLPRMINPEPGWLANANNLVVDANSGPLITRYAPSPFRIERIGELLAARADWTAEEARAMQLDTVSTAARRWAAECARIGPLEGDAERTRALLAAWSGDLRDGRPAAAYARFRRALAASLLGEEAAGALRGAPADGVAVIMVRLVNRATLRPAEVDREVLVGALAAAWRTDPDDWTDLHRLRPTHTLGASAGFADPPEVPLPGDGDTIRAAGYALNADGFDVTLTTVYRQVIDFADPAASGWVIPGGISADPTDPHYADQLGPWARGELLPMPVPES</sequence>
<dbReference type="Gene3D" id="2.30.120.10">
    <property type="match status" value="1"/>
</dbReference>
<proteinExistence type="inferred from homology"/>
<dbReference type="SUPFAM" id="SSF56235">
    <property type="entry name" value="N-terminal nucleophile aminohydrolases (Ntn hydrolases)"/>
    <property type="match status" value="1"/>
</dbReference>
<dbReference type="PANTHER" id="PTHR34218:SF4">
    <property type="entry name" value="ACYL-HOMOSERINE LACTONE ACYLASE QUIP"/>
    <property type="match status" value="1"/>
</dbReference>
<evidence type="ECO:0000256" key="1">
    <source>
        <dbReference type="ARBA" id="ARBA00006586"/>
    </source>
</evidence>
<evidence type="ECO:0000313" key="7">
    <source>
        <dbReference type="Proteomes" id="UP000527616"/>
    </source>
</evidence>
<evidence type="ECO:0000256" key="4">
    <source>
        <dbReference type="PIRSR" id="PIRSR001227-1"/>
    </source>
</evidence>
<keyword evidence="3" id="KW-0865">Zymogen</keyword>
<organism evidence="6 7">
    <name type="scientific">Naumannella cuiyingiana</name>
    <dbReference type="NCBI Taxonomy" id="1347891"/>
    <lineage>
        <taxon>Bacteria</taxon>
        <taxon>Bacillati</taxon>
        <taxon>Actinomycetota</taxon>
        <taxon>Actinomycetes</taxon>
        <taxon>Propionibacteriales</taxon>
        <taxon>Propionibacteriaceae</taxon>
        <taxon>Naumannella</taxon>
    </lineage>
</organism>
<dbReference type="GO" id="GO:0008953">
    <property type="term" value="F:penicillin amidase activity"/>
    <property type="evidence" value="ECO:0007669"/>
    <property type="project" value="UniProtKB-EC"/>
</dbReference>